<evidence type="ECO:0000313" key="2">
    <source>
        <dbReference type="EMBL" id="MFC7448894.1"/>
    </source>
</evidence>
<name>A0ABW2RZI7_9NOCA</name>
<accession>A0ABW2RZI7</accession>
<reference evidence="3" key="1">
    <citation type="journal article" date="2019" name="Int. J. Syst. Evol. Microbiol.">
        <title>The Global Catalogue of Microorganisms (GCM) 10K type strain sequencing project: providing services to taxonomists for standard genome sequencing and annotation.</title>
        <authorList>
            <consortium name="The Broad Institute Genomics Platform"/>
            <consortium name="The Broad Institute Genome Sequencing Center for Infectious Disease"/>
            <person name="Wu L."/>
            <person name="Ma J."/>
        </authorList>
    </citation>
    <scope>NUCLEOTIDE SEQUENCE [LARGE SCALE GENOMIC DNA]</scope>
    <source>
        <strain evidence="3">ICMP 19430</strain>
    </source>
</reference>
<evidence type="ECO:0000256" key="1">
    <source>
        <dbReference type="SAM" id="SignalP"/>
    </source>
</evidence>
<protein>
    <submittedName>
        <fullName evidence="2">Lipase family protein</fullName>
    </submittedName>
</protein>
<feature type="signal peptide" evidence="1">
    <location>
        <begin position="1"/>
        <end position="29"/>
    </location>
</feature>
<dbReference type="Gene3D" id="3.40.50.1820">
    <property type="entry name" value="alpha/beta hydrolase"/>
    <property type="match status" value="2"/>
</dbReference>
<gene>
    <name evidence="2" type="ORF">ACFQS9_13435</name>
</gene>
<dbReference type="EMBL" id="JBHTCS010000016">
    <property type="protein sequence ID" value="MFC7448894.1"/>
    <property type="molecule type" value="Genomic_DNA"/>
</dbReference>
<comment type="caution">
    <text evidence="2">The sequence shown here is derived from an EMBL/GenBank/DDBJ whole genome shotgun (WGS) entry which is preliminary data.</text>
</comment>
<sequence>MVGRFGSRAVTVVAAVLIAATGAQSPAHAEPAGPPGSIAASRPLVREHWIPGAADAHLVTYWSTGPGGKQALSTGAVFVPPGQAPPGGWPVVSWGHGAVGLADQCAPTASGILGGGYLTRWLTQGYAVVATDYVGLGTPGIHPYLDGRSEAYSMVDMVRAARAVAPTLSRKWVALGQSQGGQAAMVAASLATGYAPELDYLGAVGLGVPSNIENLAPLGGPGFPELPLTGTTVFISYMLAGLRATRPDIDVDGYLSPLGREVLDRAESLCYTEAAEAFAGISIGELLSRQLDDPVILTALREMLEIPTQGYDRPFFIGQGVLDEVVPAPLTLKLVADLTGNDQRFTFRPYPAGHIGTMRLSLPDATDFVREAFKTP</sequence>
<dbReference type="RefSeq" id="WP_378405411.1">
    <property type="nucleotide sequence ID" value="NZ_JBHTCS010000016.1"/>
</dbReference>
<dbReference type="Pfam" id="PF03583">
    <property type="entry name" value="LIP"/>
    <property type="match status" value="1"/>
</dbReference>
<dbReference type="SUPFAM" id="SSF53474">
    <property type="entry name" value="alpha/beta-Hydrolases"/>
    <property type="match status" value="1"/>
</dbReference>
<dbReference type="InterPro" id="IPR005152">
    <property type="entry name" value="Lipase_secreted"/>
</dbReference>
<feature type="chain" id="PRO_5046164811" evidence="1">
    <location>
        <begin position="30"/>
        <end position="376"/>
    </location>
</feature>
<proteinExistence type="predicted"/>
<keyword evidence="3" id="KW-1185">Reference proteome</keyword>
<dbReference type="PIRSF" id="PIRSF029171">
    <property type="entry name" value="Esterase_LipA"/>
    <property type="match status" value="1"/>
</dbReference>
<dbReference type="Proteomes" id="UP001596484">
    <property type="component" value="Unassembled WGS sequence"/>
</dbReference>
<dbReference type="InterPro" id="IPR029058">
    <property type="entry name" value="AB_hydrolase_fold"/>
</dbReference>
<dbReference type="PANTHER" id="PTHR34853:SF1">
    <property type="entry name" value="LIPASE 5"/>
    <property type="match status" value="1"/>
</dbReference>
<evidence type="ECO:0000313" key="3">
    <source>
        <dbReference type="Proteomes" id="UP001596484"/>
    </source>
</evidence>
<organism evidence="2 3">
    <name type="scientific">Rhodococcus daqingensis</name>
    <dbReference type="NCBI Taxonomy" id="2479363"/>
    <lineage>
        <taxon>Bacteria</taxon>
        <taxon>Bacillati</taxon>
        <taxon>Actinomycetota</taxon>
        <taxon>Actinomycetes</taxon>
        <taxon>Mycobacteriales</taxon>
        <taxon>Nocardiaceae</taxon>
        <taxon>Rhodococcus</taxon>
    </lineage>
</organism>
<dbReference type="PANTHER" id="PTHR34853">
    <property type="match status" value="1"/>
</dbReference>
<keyword evidence="1" id="KW-0732">Signal</keyword>